<dbReference type="EMBL" id="GBRH01271974">
    <property type="protein sequence ID" value="JAD25921.1"/>
    <property type="molecule type" value="Transcribed_RNA"/>
</dbReference>
<protein>
    <submittedName>
        <fullName evidence="1">Uncharacterized protein</fullName>
    </submittedName>
</protein>
<accession>A0A0A8YIU4</accession>
<reference evidence="1" key="2">
    <citation type="journal article" date="2015" name="Data Brief">
        <title>Shoot transcriptome of the giant reed, Arundo donax.</title>
        <authorList>
            <person name="Barrero R.A."/>
            <person name="Guerrero F.D."/>
            <person name="Moolhuijzen P."/>
            <person name="Goolsby J.A."/>
            <person name="Tidwell J."/>
            <person name="Bellgard S.E."/>
            <person name="Bellgard M.I."/>
        </authorList>
    </citation>
    <scope>NUCLEOTIDE SEQUENCE</scope>
    <source>
        <tissue evidence="1">Shoot tissue taken approximately 20 cm above the soil surface</tissue>
    </source>
</reference>
<organism evidence="1">
    <name type="scientific">Arundo donax</name>
    <name type="common">Giant reed</name>
    <name type="synonym">Donax arundinaceus</name>
    <dbReference type="NCBI Taxonomy" id="35708"/>
    <lineage>
        <taxon>Eukaryota</taxon>
        <taxon>Viridiplantae</taxon>
        <taxon>Streptophyta</taxon>
        <taxon>Embryophyta</taxon>
        <taxon>Tracheophyta</taxon>
        <taxon>Spermatophyta</taxon>
        <taxon>Magnoliopsida</taxon>
        <taxon>Liliopsida</taxon>
        <taxon>Poales</taxon>
        <taxon>Poaceae</taxon>
        <taxon>PACMAD clade</taxon>
        <taxon>Arundinoideae</taxon>
        <taxon>Arundineae</taxon>
        <taxon>Arundo</taxon>
    </lineage>
</organism>
<reference evidence="1" key="1">
    <citation type="submission" date="2014-09" db="EMBL/GenBank/DDBJ databases">
        <authorList>
            <person name="Magalhaes I.L.F."/>
            <person name="Oliveira U."/>
            <person name="Santos F.R."/>
            <person name="Vidigal T.H.D.A."/>
            <person name="Brescovit A.D."/>
            <person name="Santos A.J."/>
        </authorList>
    </citation>
    <scope>NUCLEOTIDE SEQUENCE</scope>
    <source>
        <tissue evidence="1">Shoot tissue taken approximately 20 cm above the soil surface</tissue>
    </source>
</reference>
<sequence length="43" mass="5024">MSHEACRFLLRSPTENHVNGLWIFLMVMGHSHVLCELMAVVKW</sequence>
<proteinExistence type="predicted"/>
<name>A0A0A8YIU4_ARUDO</name>
<dbReference type="AlphaFoldDB" id="A0A0A8YIU4"/>
<evidence type="ECO:0000313" key="1">
    <source>
        <dbReference type="EMBL" id="JAD25921.1"/>
    </source>
</evidence>